<dbReference type="PROSITE" id="PS50203">
    <property type="entry name" value="CALPAIN_CAT"/>
    <property type="match status" value="1"/>
</dbReference>
<keyword evidence="3" id="KW-0378">Hydrolase</keyword>
<dbReference type="Pfam" id="PF00353">
    <property type="entry name" value="HemolysinCabind"/>
    <property type="match status" value="7"/>
</dbReference>
<accession>A0A7M2WSB9</accession>
<sequence length="641" mass="66112">MSFETLEKRQLMSVSLIGNSLEIRGTEAADTYTISNSAFSLKVVENGTTYNFALGSVAKINALLNGGNDQFNTLGAGPVTLAANAAAGSLTTTALLKTSVVNTKIITTDSLVLRNLLVTVPMVVDGGMGDDRIVTGEGNDTIQGNGGTDNLKGMGGSDWIDGGVGGVAVYAQNTGNDYIDGGEGNDTLHASDYGNNTILGGDGNDSLYGYQGNDSLFGQAGNDYASAYRGNDLVMGGAGNDQLQGGGGNDKVYGEDGDDLADGGTFGAGAVLDNNGFDIVRGNAGNDTLHAADFSSNKLIGDDGNDALFGYAGDDYLNGGAGTDTMSGGDGNDTLIAIDGGINDTLTGGAGTDVMWGDRQSFLFFSLNDTVTDASAFENTRTVKMVTSFRNGADKSLNGDNIADPTDGTNYKNFSSNPLFGSSGPSANDIDQEAVGDCWILAPLGAVAQDSPWRIRGMVVDFGDGTYGVSLGNSFYRVDADLPTQSALSNDQTYQGLGQGNSLWAALVEKAYTHHRTGANTYASLAGGDPADSMRQFNVQSVGQSYFAPGGSSAAVANSIYTHWNSWQSTDICTGSVAAGSPLVGGHCYTVTSVTRNSSGVVTNVRVRNPWGPDNTGGNPFVDLTPAQLAACEIWVTWGNA</sequence>
<dbReference type="PANTHER" id="PTHR38340">
    <property type="entry name" value="S-LAYER PROTEIN"/>
    <property type="match status" value="1"/>
</dbReference>
<gene>
    <name evidence="5" type="ORF">IPV69_17625</name>
</gene>
<dbReference type="PROSITE" id="PS00330">
    <property type="entry name" value="HEMOLYSIN_CALCIUM"/>
    <property type="match status" value="1"/>
</dbReference>
<proteinExistence type="predicted"/>
<keyword evidence="6" id="KW-1185">Reference proteome</keyword>
<protein>
    <recommendedName>
        <fullName evidence="4">Calpain catalytic domain-containing protein</fullName>
    </recommendedName>
</protein>
<reference evidence="5 6" key="1">
    <citation type="submission" date="2020-10" db="EMBL/GenBank/DDBJ databases">
        <title>Wide distribution of Phycisphaera-like planctomycetes from WD2101 soil group in peatlands and genome analysis of the first cultivated representative.</title>
        <authorList>
            <person name="Dedysh S.N."/>
            <person name="Beletsky A.V."/>
            <person name="Ivanova A."/>
            <person name="Kulichevskaya I.S."/>
            <person name="Suzina N.E."/>
            <person name="Philippov D.A."/>
            <person name="Rakitin A.L."/>
            <person name="Mardanov A.V."/>
            <person name="Ravin N.V."/>
        </authorList>
    </citation>
    <scope>NUCLEOTIDE SEQUENCE [LARGE SCALE GENOMIC DNA]</scope>
    <source>
        <strain evidence="5 6">M1803</strain>
    </source>
</reference>
<feature type="active site" evidence="3">
    <location>
        <position position="609"/>
    </location>
</feature>
<evidence type="ECO:0000259" key="4">
    <source>
        <dbReference type="PROSITE" id="PS50203"/>
    </source>
</evidence>
<dbReference type="InterPro" id="IPR018511">
    <property type="entry name" value="Hemolysin-typ_Ca-bd_CS"/>
</dbReference>
<dbReference type="InterPro" id="IPR050557">
    <property type="entry name" value="RTX_toxin/Mannuronan_C5-epim"/>
</dbReference>
<dbReference type="PRINTS" id="PR00313">
    <property type="entry name" value="CABNDNGRPT"/>
</dbReference>
<dbReference type="GO" id="GO:0005576">
    <property type="term" value="C:extracellular region"/>
    <property type="evidence" value="ECO:0007669"/>
    <property type="project" value="UniProtKB-SubCell"/>
</dbReference>
<dbReference type="GO" id="GO:0005509">
    <property type="term" value="F:calcium ion binding"/>
    <property type="evidence" value="ECO:0007669"/>
    <property type="project" value="InterPro"/>
</dbReference>
<keyword evidence="3" id="KW-0645">Protease</keyword>
<dbReference type="GO" id="GO:0004198">
    <property type="term" value="F:calcium-dependent cysteine-type endopeptidase activity"/>
    <property type="evidence" value="ECO:0007669"/>
    <property type="project" value="InterPro"/>
</dbReference>
<comment type="subcellular location">
    <subcellularLocation>
        <location evidence="1">Secreted</location>
    </subcellularLocation>
</comment>
<feature type="active site" evidence="3">
    <location>
        <position position="438"/>
    </location>
</feature>
<evidence type="ECO:0000313" key="5">
    <source>
        <dbReference type="EMBL" id="QOV88072.1"/>
    </source>
</evidence>
<dbReference type="Pfam" id="PF00648">
    <property type="entry name" value="Peptidase_C2"/>
    <property type="match status" value="1"/>
</dbReference>
<name>A0A7M2WSB9_9BACT</name>
<feature type="active site" evidence="3">
    <location>
        <position position="587"/>
    </location>
</feature>
<keyword evidence="2" id="KW-0964">Secreted</keyword>
<dbReference type="SUPFAM" id="SSF51120">
    <property type="entry name" value="beta-Roll"/>
    <property type="match status" value="2"/>
</dbReference>
<feature type="domain" description="Calpain catalytic" evidence="4">
    <location>
        <begin position="416"/>
        <end position="641"/>
    </location>
</feature>
<dbReference type="InterPro" id="IPR038765">
    <property type="entry name" value="Papain-like_cys_pep_sf"/>
</dbReference>
<dbReference type="SUPFAM" id="SSF54001">
    <property type="entry name" value="Cysteine proteinases"/>
    <property type="match status" value="1"/>
</dbReference>
<evidence type="ECO:0000256" key="3">
    <source>
        <dbReference type="PROSITE-ProRule" id="PRU00239"/>
    </source>
</evidence>
<evidence type="ECO:0000313" key="6">
    <source>
        <dbReference type="Proteomes" id="UP000593765"/>
    </source>
</evidence>
<evidence type="ECO:0000256" key="2">
    <source>
        <dbReference type="ARBA" id="ARBA00022525"/>
    </source>
</evidence>
<dbReference type="InterPro" id="IPR011049">
    <property type="entry name" value="Serralysin-like_metalloprot_C"/>
</dbReference>
<keyword evidence="3" id="KW-0788">Thiol protease</keyword>
<dbReference type="Proteomes" id="UP000593765">
    <property type="component" value="Chromosome"/>
</dbReference>
<dbReference type="InterPro" id="IPR001343">
    <property type="entry name" value="Hemolysn_Ca-bd"/>
</dbReference>
<dbReference type="PANTHER" id="PTHR38340:SF1">
    <property type="entry name" value="S-LAYER PROTEIN"/>
    <property type="match status" value="1"/>
</dbReference>
<organism evidence="5 6">
    <name type="scientific">Humisphaera borealis</name>
    <dbReference type="NCBI Taxonomy" id="2807512"/>
    <lineage>
        <taxon>Bacteria</taxon>
        <taxon>Pseudomonadati</taxon>
        <taxon>Planctomycetota</taxon>
        <taxon>Phycisphaerae</taxon>
        <taxon>Tepidisphaerales</taxon>
        <taxon>Tepidisphaeraceae</taxon>
        <taxon>Humisphaera</taxon>
    </lineage>
</organism>
<evidence type="ECO:0000256" key="1">
    <source>
        <dbReference type="ARBA" id="ARBA00004613"/>
    </source>
</evidence>
<dbReference type="EMBL" id="CP063458">
    <property type="protein sequence ID" value="QOV88072.1"/>
    <property type="molecule type" value="Genomic_DNA"/>
</dbReference>
<dbReference type="InterPro" id="IPR001300">
    <property type="entry name" value="Peptidase_C2_calpain_cat"/>
</dbReference>
<dbReference type="Gene3D" id="2.150.10.10">
    <property type="entry name" value="Serralysin-like metalloprotease, C-terminal"/>
    <property type="match status" value="2"/>
</dbReference>
<dbReference type="KEGG" id="hbs:IPV69_17625"/>
<dbReference type="RefSeq" id="WP_206291039.1">
    <property type="nucleotide sequence ID" value="NZ_CP063458.1"/>
</dbReference>
<dbReference type="GO" id="GO:0006508">
    <property type="term" value="P:proteolysis"/>
    <property type="evidence" value="ECO:0007669"/>
    <property type="project" value="UniProtKB-KW"/>
</dbReference>
<dbReference type="AlphaFoldDB" id="A0A7M2WSB9"/>